<evidence type="ECO:0000256" key="1">
    <source>
        <dbReference type="SAM" id="SignalP"/>
    </source>
</evidence>
<feature type="signal peptide" evidence="1">
    <location>
        <begin position="1"/>
        <end position="29"/>
    </location>
</feature>
<dbReference type="KEGG" id="npi:G7071_17510"/>
<reference evidence="3 4" key="1">
    <citation type="submission" date="2020-03" db="EMBL/GenBank/DDBJ databases">
        <title>Nocardioides sp. nov., isolated from fish.</title>
        <authorList>
            <person name="Hyun D.-W."/>
            <person name="Bae J.-W."/>
        </authorList>
    </citation>
    <scope>NUCLEOTIDE SEQUENCE [LARGE SCALE GENOMIC DNA]</scope>
    <source>
        <strain evidence="3 4">HDW12A</strain>
    </source>
</reference>
<evidence type="ECO:0000313" key="3">
    <source>
        <dbReference type="EMBL" id="QIK76965.1"/>
    </source>
</evidence>
<dbReference type="Proteomes" id="UP000502035">
    <property type="component" value="Chromosome"/>
</dbReference>
<sequence length="206" mass="22346">MDPRCITVRCLCLLVVTTLLQLSVSPASGADDPASEWPLAPAPEVVNYFAPPADRFGAGHRGVDLAGRLGQPVLAARPGTVAFAGKIAGKPVVTIKHDDTTRTTYEPVDSDLAVGATVAAGQQIGTLQLVFSHCFPSACLHWGWLRGKTYLDPLDLVEPASVRLLPLWRDEPVVRGGSASWRPLSLPYASWFPWRRLAQARGWAWR</sequence>
<accession>A0A6G7YJQ1</accession>
<keyword evidence="4" id="KW-1185">Reference proteome</keyword>
<dbReference type="SUPFAM" id="SSF51261">
    <property type="entry name" value="Duplicated hybrid motif"/>
    <property type="match status" value="1"/>
</dbReference>
<name>A0A6G7YJQ1_9ACTN</name>
<keyword evidence="1" id="KW-0732">Signal</keyword>
<feature type="chain" id="PRO_5038385633" evidence="1">
    <location>
        <begin position="30"/>
        <end position="206"/>
    </location>
</feature>
<dbReference type="AlphaFoldDB" id="A0A6G7YJQ1"/>
<dbReference type="RefSeq" id="WP_166320649.1">
    <property type="nucleotide sequence ID" value="NZ_CP049866.1"/>
</dbReference>
<proteinExistence type="predicted"/>
<organism evidence="3 4">
    <name type="scientific">Nocardioides piscis</name>
    <dbReference type="NCBI Taxonomy" id="2714938"/>
    <lineage>
        <taxon>Bacteria</taxon>
        <taxon>Bacillati</taxon>
        <taxon>Actinomycetota</taxon>
        <taxon>Actinomycetes</taxon>
        <taxon>Propionibacteriales</taxon>
        <taxon>Nocardioidaceae</taxon>
        <taxon>Nocardioides</taxon>
    </lineage>
</organism>
<dbReference type="Pfam" id="PF01551">
    <property type="entry name" value="Peptidase_M23"/>
    <property type="match status" value="1"/>
</dbReference>
<dbReference type="InterPro" id="IPR016047">
    <property type="entry name" value="M23ase_b-sheet_dom"/>
</dbReference>
<evidence type="ECO:0000259" key="2">
    <source>
        <dbReference type="Pfam" id="PF01551"/>
    </source>
</evidence>
<dbReference type="CDD" id="cd12797">
    <property type="entry name" value="M23_peptidase"/>
    <property type="match status" value="1"/>
</dbReference>
<dbReference type="EMBL" id="CP049866">
    <property type="protein sequence ID" value="QIK76965.1"/>
    <property type="molecule type" value="Genomic_DNA"/>
</dbReference>
<dbReference type="PANTHER" id="PTHR21666:SF270">
    <property type="entry name" value="MUREIN HYDROLASE ACTIVATOR ENVC"/>
    <property type="match status" value="1"/>
</dbReference>
<dbReference type="InterPro" id="IPR050570">
    <property type="entry name" value="Cell_wall_metabolism_enzyme"/>
</dbReference>
<protein>
    <submittedName>
        <fullName evidence="3">M23 family metallopeptidase</fullName>
    </submittedName>
</protein>
<dbReference type="PANTHER" id="PTHR21666">
    <property type="entry name" value="PEPTIDASE-RELATED"/>
    <property type="match status" value="1"/>
</dbReference>
<feature type="domain" description="M23ase beta-sheet core" evidence="2">
    <location>
        <begin position="59"/>
        <end position="153"/>
    </location>
</feature>
<gene>
    <name evidence="3" type="ORF">G7071_17510</name>
</gene>
<dbReference type="Gene3D" id="2.70.70.10">
    <property type="entry name" value="Glucose Permease (Domain IIA)"/>
    <property type="match status" value="1"/>
</dbReference>
<dbReference type="InterPro" id="IPR011055">
    <property type="entry name" value="Dup_hybrid_motif"/>
</dbReference>
<evidence type="ECO:0000313" key="4">
    <source>
        <dbReference type="Proteomes" id="UP000502035"/>
    </source>
</evidence>
<dbReference type="GO" id="GO:0004222">
    <property type="term" value="F:metalloendopeptidase activity"/>
    <property type="evidence" value="ECO:0007669"/>
    <property type="project" value="TreeGrafter"/>
</dbReference>